<proteinExistence type="predicted"/>
<name>A0A414HV89_BACT4</name>
<protein>
    <submittedName>
        <fullName evidence="1">Uncharacterized protein</fullName>
    </submittedName>
</protein>
<reference evidence="1 2" key="1">
    <citation type="submission" date="2018-08" db="EMBL/GenBank/DDBJ databases">
        <title>A genome reference for cultivated species of the human gut microbiota.</title>
        <authorList>
            <person name="Zou Y."/>
            <person name="Xue W."/>
            <person name="Luo G."/>
        </authorList>
    </citation>
    <scope>NUCLEOTIDE SEQUENCE [LARGE SCALE GENOMIC DNA]</scope>
    <source>
        <strain evidence="1 2">AM30-26</strain>
    </source>
</reference>
<comment type="caution">
    <text evidence="1">The sequence shown here is derived from an EMBL/GenBank/DDBJ whole genome shotgun (WGS) entry which is preliminary data.</text>
</comment>
<dbReference type="EMBL" id="QSJP01000001">
    <property type="protein sequence ID" value="RHD91626.1"/>
    <property type="molecule type" value="Genomic_DNA"/>
</dbReference>
<evidence type="ECO:0000313" key="2">
    <source>
        <dbReference type="Proteomes" id="UP000284785"/>
    </source>
</evidence>
<dbReference type="RefSeq" id="WP_118214330.1">
    <property type="nucleotide sequence ID" value="NZ_JBLHCL010000034.1"/>
</dbReference>
<organism evidence="1 2">
    <name type="scientific">Bacteroides thetaiotaomicron</name>
    <dbReference type="NCBI Taxonomy" id="818"/>
    <lineage>
        <taxon>Bacteria</taxon>
        <taxon>Pseudomonadati</taxon>
        <taxon>Bacteroidota</taxon>
        <taxon>Bacteroidia</taxon>
        <taxon>Bacteroidales</taxon>
        <taxon>Bacteroidaceae</taxon>
        <taxon>Bacteroides</taxon>
    </lineage>
</organism>
<dbReference type="AlphaFoldDB" id="A0A414HV89"/>
<gene>
    <name evidence="1" type="ORF">DW780_01080</name>
</gene>
<sequence length="79" mass="8722">MSIHIKLAATATGDAITAISTTVKVAKDADVEIDLLIQNINIRVRPTSDVQDIIEIYRLKSNKDKNEETGRVKGHHCSH</sequence>
<evidence type="ECO:0000313" key="1">
    <source>
        <dbReference type="EMBL" id="RHD91626.1"/>
    </source>
</evidence>
<accession>A0A414HV89</accession>
<dbReference type="Proteomes" id="UP000284785">
    <property type="component" value="Unassembled WGS sequence"/>
</dbReference>